<protein>
    <submittedName>
        <fullName evidence="2">19667_t:CDS:1</fullName>
    </submittedName>
</protein>
<sequence length="221" mass="25618">MTRTKKPKRHRLTEFIEVLKEKSNEYNRFAICIACKEAEGHEYAYSKKFVNTKKLVKSHLKNCTHFKNKKGEDEATRILNDTDNEKSISIQKKHKHTSGNESEDDSDNDEQEFSGPLDCHVVLAISQLRGILTQNRRIQELDELKRLYESTSTTALLDYSEDMSDTSSTDEEDSCLEIEDVNEDNEDIALLWLSDLNKDEYDNLLDLESTNINELLDKEHP</sequence>
<keyword evidence="3" id="KW-1185">Reference proteome</keyword>
<reference evidence="2" key="1">
    <citation type="submission" date="2021-06" db="EMBL/GenBank/DDBJ databases">
        <authorList>
            <person name="Kallberg Y."/>
            <person name="Tangrot J."/>
            <person name="Rosling A."/>
        </authorList>
    </citation>
    <scope>NUCLEOTIDE SEQUENCE</scope>
    <source>
        <strain evidence="2">MA453B</strain>
    </source>
</reference>
<dbReference type="Proteomes" id="UP000789405">
    <property type="component" value="Unassembled WGS sequence"/>
</dbReference>
<feature type="non-terminal residue" evidence="2">
    <location>
        <position position="221"/>
    </location>
</feature>
<evidence type="ECO:0000313" key="3">
    <source>
        <dbReference type="Proteomes" id="UP000789405"/>
    </source>
</evidence>
<dbReference type="OrthoDB" id="2437881at2759"/>
<proteinExistence type="predicted"/>
<feature type="compositionally biased region" description="Acidic residues" evidence="1">
    <location>
        <begin position="101"/>
        <end position="112"/>
    </location>
</feature>
<name>A0A9N9NVR9_9GLOM</name>
<evidence type="ECO:0000256" key="1">
    <source>
        <dbReference type="SAM" id="MobiDB-lite"/>
    </source>
</evidence>
<evidence type="ECO:0000313" key="2">
    <source>
        <dbReference type="EMBL" id="CAG8764958.1"/>
    </source>
</evidence>
<gene>
    <name evidence="2" type="ORF">DERYTH_LOCUS18156</name>
</gene>
<dbReference type="AlphaFoldDB" id="A0A9N9NVR9"/>
<comment type="caution">
    <text evidence="2">The sequence shown here is derived from an EMBL/GenBank/DDBJ whole genome shotgun (WGS) entry which is preliminary data.</text>
</comment>
<dbReference type="EMBL" id="CAJVPY010018030">
    <property type="protein sequence ID" value="CAG8764958.1"/>
    <property type="molecule type" value="Genomic_DNA"/>
</dbReference>
<accession>A0A9N9NVR9</accession>
<organism evidence="2 3">
    <name type="scientific">Dentiscutata erythropus</name>
    <dbReference type="NCBI Taxonomy" id="1348616"/>
    <lineage>
        <taxon>Eukaryota</taxon>
        <taxon>Fungi</taxon>
        <taxon>Fungi incertae sedis</taxon>
        <taxon>Mucoromycota</taxon>
        <taxon>Glomeromycotina</taxon>
        <taxon>Glomeromycetes</taxon>
        <taxon>Diversisporales</taxon>
        <taxon>Gigasporaceae</taxon>
        <taxon>Dentiscutata</taxon>
    </lineage>
</organism>
<feature type="region of interest" description="Disordered" evidence="1">
    <location>
        <begin position="77"/>
        <end position="113"/>
    </location>
</feature>